<accession>A0A0F9JD40</accession>
<sequence>NYDALPLASEQTGNIYIVQEPQGTWLINRKRAGLWRSDGATWTRLGIVPTYEEIGADPAGSSATVQGNLNTHTANESNPHNVIAEQVGAIKYVERGDVTADDFLIGDLIVDSQFHELDLSGICPEAAINQLVHFKVVLTNTLVTAFVVFQENGYVNGYNFEAARIQVAGIPRYGHFWMRMDAARKIQYKIQNVGTYGYIRITVRGWFTE</sequence>
<organism evidence="1">
    <name type="scientific">marine sediment metagenome</name>
    <dbReference type="NCBI Taxonomy" id="412755"/>
    <lineage>
        <taxon>unclassified sequences</taxon>
        <taxon>metagenomes</taxon>
        <taxon>ecological metagenomes</taxon>
    </lineage>
</organism>
<feature type="non-terminal residue" evidence="1">
    <location>
        <position position="1"/>
    </location>
</feature>
<reference evidence="1" key="1">
    <citation type="journal article" date="2015" name="Nature">
        <title>Complex archaea that bridge the gap between prokaryotes and eukaryotes.</title>
        <authorList>
            <person name="Spang A."/>
            <person name="Saw J.H."/>
            <person name="Jorgensen S.L."/>
            <person name="Zaremba-Niedzwiedzka K."/>
            <person name="Martijn J."/>
            <person name="Lind A.E."/>
            <person name="van Eijk R."/>
            <person name="Schleper C."/>
            <person name="Guy L."/>
            <person name="Ettema T.J."/>
        </authorList>
    </citation>
    <scope>NUCLEOTIDE SEQUENCE</scope>
</reference>
<dbReference type="AlphaFoldDB" id="A0A0F9JD40"/>
<name>A0A0F9JD40_9ZZZZ</name>
<comment type="caution">
    <text evidence="1">The sequence shown here is derived from an EMBL/GenBank/DDBJ whole genome shotgun (WGS) entry which is preliminary data.</text>
</comment>
<proteinExistence type="predicted"/>
<protein>
    <submittedName>
        <fullName evidence="1">Uncharacterized protein</fullName>
    </submittedName>
</protein>
<evidence type="ECO:0000313" key="1">
    <source>
        <dbReference type="EMBL" id="KKM67714.1"/>
    </source>
</evidence>
<dbReference type="EMBL" id="LAZR01010300">
    <property type="protein sequence ID" value="KKM67714.1"/>
    <property type="molecule type" value="Genomic_DNA"/>
</dbReference>
<gene>
    <name evidence="1" type="ORF">LCGC14_1468290</name>
</gene>